<dbReference type="InterPro" id="IPR038720">
    <property type="entry name" value="YprB_RNase_H-like_dom"/>
</dbReference>
<protein>
    <recommendedName>
        <fullName evidence="1">YprB ribonuclease H-like domain-containing protein</fullName>
    </recommendedName>
</protein>
<name>A0A1F4YFY5_9BACT</name>
<proteinExistence type="predicted"/>
<dbReference type="InterPro" id="IPR012337">
    <property type="entry name" value="RNaseH-like_sf"/>
</dbReference>
<organism evidence="2 3">
    <name type="scientific">Candidatus Amesbacteria bacterium RIFCSPHIGHO2_01_FULL_48_32b</name>
    <dbReference type="NCBI Taxonomy" id="1797253"/>
    <lineage>
        <taxon>Bacteria</taxon>
        <taxon>Candidatus Amesiibacteriota</taxon>
    </lineage>
</organism>
<dbReference type="EMBL" id="MEXH01000004">
    <property type="protein sequence ID" value="OGC92889.1"/>
    <property type="molecule type" value="Genomic_DNA"/>
</dbReference>
<dbReference type="GO" id="GO:0003676">
    <property type="term" value="F:nucleic acid binding"/>
    <property type="evidence" value="ECO:0007669"/>
    <property type="project" value="InterPro"/>
</dbReference>
<dbReference type="AlphaFoldDB" id="A0A1F4YFY5"/>
<evidence type="ECO:0000313" key="2">
    <source>
        <dbReference type="EMBL" id="OGC92889.1"/>
    </source>
</evidence>
<reference evidence="2 3" key="1">
    <citation type="journal article" date="2016" name="Nat. Commun.">
        <title>Thousands of microbial genomes shed light on interconnected biogeochemical processes in an aquifer system.</title>
        <authorList>
            <person name="Anantharaman K."/>
            <person name="Brown C.T."/>
            <person name="Hug L.A."/>
            <person name="Sharon I."/>
            <person name="Castelle C.J."/>
            <person name="Probst A.J."/>
            <person name="Thomas B.C."/>
            <person name="Singh A."/>
            <person name="Wilkins M.J."/>
            <person name="Karaoz U."/>
            <person name="Brodie E.L."/>
            <person name="Williams K.H."/>
            <person name="Hubbard S.S."/>
            <person name="Banfield J.F."/>
        </authorList>
    </citation>
    <scope>NUCLEOTIDE SEQUENCE [LARGE SCALE GENOMIC DNA]</scope>
</reference>
<dbReference type="Pfam" id="PF13482">
    <property type="entry name" value="RNase_H_2"/>
    <property type="match status" value="1"/>
</dbReference>
<evidence type="ECO:0000259" key="1">
    <source>
        <dbReference type="Pfam" id="PF13482"/>
    </source>
</evidence>
<dbReference type="InterPro" id="IPR036397">
    <property type="entry name" value="RNaseH_sf"/>
</dbReference>
<gene>
    <name evidence="2" type="ORF">A2876_02430</name>
</gene>
<accession>A0A1F4YFY5</accession>
<comment type="caution">
    <text evidence="2">The sequence shown here is derived from an EMBL/GenBank/DDBJ whole genome shotgun (WGS) entry which is preliminary data.</text>
</comment>
<feature type="domain" description="YprB ribonuclease H-like" evidence="1">
    <location>
        <begin position="4"/>
        <end position="163"/>
    </location>
</feature>
<evidence type="ECO:0000313" key="3">
    <source>
        <dbReference type="Proteomes" id="UP000178176"/>
    </source>
</evidence>
<dbReference type="Proteomes" id="UP000178176">
    <property type="component" value="Unassembled WGS sequence"/>
</dbReference>
<dbReference type="SUPFAM" id="SSF53098">
    <property type="entry name" value="Ribonuclease H-like"/>
    <property type="match status" value="1"/>
</dbReference>
<dbReference type="Gene3D" id="3.30.420.10">
    <property type="entry name" value="Ribonuclease H-like superfamily/Ribonuclease H"/>
    <property type="match status" value="1"/>
</dbReference>
<sequence>MFEVIFDIETKSFFDETGNSDPSRLGVSIVSVYIREVDDNFREISAQMTSFWESQLPDMWSLFRKADRIIGFNTLGFDIPVLKPYAPADFSKLPHFDIYTKIKEVNLGHAASLNRIAKDTLGQSKVDDPANAIKYWRAGDAKSLALLQKYCEADVSLTRDIYDFGLRHKHIKYTDRWNTPRVIPVDFSYPPDLISSQKQTSLF</sequence>